<dbReference type="PANTHER" id="PTHR14995">
    <property type="entry name" value="AMNIONLESS"/>
    <property type="match status" value="1"/>
</dbReference>
<keyword evidence="3" id="KW-0813">Transport</keyword>
<keyword evidence="9 11" id="KW-0472">Membrane</keyword>
<keyword evidence="5 11" id="KW-0812">Transmembrane</keyword>
<dbReference type="GO" id="GO:0016324">
    <property type="term" value="C:apical plasma membrane"/>
    <property type="evidence" value="ECO:0007669"/>
    <property type="project" value="TreeGrafter"/>
</dbReference>
<keyword evidence="7" id="KW-0653">Protein transport</keyword>
<evidence type="ECO:0000256" key="8">
    <source>
        <dbReference type="ARBA" id="ARBA00022989"/>
    </source>
</evidence>
<feature type="compositionally biased region" description="Acidic residues" evidence="10">
    <location>
        <begin position="436"/>
        <end position="458"/>
    </location>
</feature>
<name>A0A1I7T4Y2_9PELO</name>
<dbReference type="InterPro" id="IPR026112">
    <property type="entry name" value="AMN"/>
</dbReference>
<evidence type="ECO:0000313" key="13">
    <source>
        <dbReference type="WBParaSite" id="Csp11.Scaffold506.g2442.t2"/>
    </source>
</evidence>
<evidence type="ECO:0000256" key="11">
    <source>
        <dbReference type="SAM" id="Phobius"/>
    </source>
</evidence>
<feature type="compositionally biased region" description="Basic and acidic residues" evidence="10">
    <location>
        <begin position="362"/>
        <end position="372"/>
    </location>
</feature>
<reference evidence="13" key="1">
    <citation type="submission" date="2016-11" db="UniProtKB">
        <authorList>
            <consortium name="WormBaseParasite"/>
        </authorList>
    </citation>
    <scope>IDENTIFICATION</scope>
</reference>
<dbReference type="STRING" id="1561998.A0A1I7T4Y2"/>
<feature type="region of interest" description="Disordered" evidence="10">
    <location>
        <begin position="353"/>
        <end position="376"/>
    </location>
</feature>
<evidence type="ECO:0000256" key="7">
    <source>
        <dbReference type="ARBA" id="ARBA00022927"/>
    </source>
</evidence>
<dbReference type="eggNOG" id="KOG1028">
    <property type="taxonomic scope" value="Eukaryota"/>
</dbReference>
<feature type="transmembrane region" description="Helical" evidence="11">
    <location>
        <begin position="207"/>
        <end position="226"/>
    </location>
</feature>
<dbReference type="PANTHER" id="PTHR14995:SF2">
    <property type="entry name" value="PROTEIN AMNIONLESS"/>
    <property type="match status" value="1"/>
</dbReference>
<evidence type="ECO:0000256" key="2">
    <source>
        <dbReference type="ARBA" id="ARBA00021200"/>
    </source>
</evidence>
<dbReference type="GO" id="GO:0015031">
    <property type="term" value="P:protein transport"/>
    <property type="evidence" value="ECO:0007669"/>
    <property type="project" value="UniProtKB-KW"/>
</dbReference>
<dbReference type="GO" id="GO:0006898">
    <property type="term" value="P:receptor-mediated endocytosis"/>
    <property type="evidence" value="ECO:0007669"/>
    <property type="project" value="TreeGrafter"/>
</dbReference>
<dbReference type="AlphaFoldDB" id="A0A1I7T4Y2"/>
<protein>
    <recommendedName>
        <fullName evidence="2">Protein amnionless</fullName>
    </recommendedName>
</protein>
<keyword evidence="8 11" id="KW-1133">Transmembrane helix</keyword>
<keyword evidence="12" id="KW-1185">Reference proteome</keyword>
<evidence type="ECO:0000256" key="6">
    <source>
        <dbReference type="ARBA" id="ARBA00022729"/>
    </source>
</evidence>
<evidence type="ECO:0000313" key="12">
    <source>
        <dbReference type="Proteomes" id="UP000095282"/>
    </source>
</evidence>
<evidence type="ECO:0000256" key="1">
    <source>
        <dbReference type="ARBA" id="ARBA00004251"/>
    </source>
</evidence>
<keyword evidence="6" id="KW-0732">Signal</keyword>
<evidence type="ECO:0000256" key="10">
    <source>
        <dbReference type="SAM" id="MobiDB-lite"/>
    </source>
</evidence>
<dbReference type="Proteomes" id="UP000095282">
    <property type="component" value="Unplaced"/>
</dbReference>
<accession>A0A1I7T4Y2</accession>
<proteinExistence type="predicted"/>
<sequence>MTTEDFNVLLRSMEGQFQINLARPWAHESDQGGVQRMIAEDAITVHNKDLRLVAEGTVNSNSNNETLATICSYVQCPGTTQQQCIDSFIPFGHCCPVCGTRIEIVAMHLNFEKAKAVVFTVLSEMESDAHIFATFERKTVDWGTSMYEIAIISSENITLDEDFHKRATDMILERLTVTMKTNQEQAILKVNILSSKIDRTVRTESKVIACLIYGCIIIGLVGMFAYQNIDLTVSRHNLFSPVIKYRRQNDDVAIEMDGVGEEEIPEEDEVETEEVVPEEPTGKSVEEDDVEDWRNINPNFTLASSDDNQTSFELMETFKKEDEDEENGDITEFVTEDVDVSENPEVISMKNEMEEEIEEQKEEAPVDEKIEPESLIPEDIAVENEDLMPSEEIHSSSENLIIKEDNEAEEVANILDINPNFVEEEASEPVENREESENETEEESEDVTNSEEMDLVQL</sequence>
<dbReference type="GO" id="GO:0030139">
    <property type="term" value="C:endocytic vesicle"/>
    <property type="evidence" value="ECO:0007669"/>
    <property type="project" value="TreeGrafter"/>
</dbReference>
<keyword evidence="4" id="KW-1003">Cell membrane</keyword>
<organism evidence="12 13">
    <name type="scientific">Caenorhabditis tropicalis</name>
    <dbReference type="NCBI Taxonomy" id="1561998"/>
    <lineage>
        <taxon>Eukaryota</taxon>
        <taxon>Metazoa</taxon>
        <taxon>Ecdysozoa</taxon>
        <taxon>Nematoda</taxon>
        <taxon>Chromadorea</taxon>
        <taxon>Rhabditida</taxon>
        <taxon>Rhabditina</taxon>
        <taxon>Rhabditomorpha</taxon>
        <taxon>Rhabditoidea</taxon>
        <taxon>Rhabditidae</taxon>
        <taxon>Peloderinae</taxon>
        <taxon>Caenorhabditis</taxon>
    </lineage>
</organism>
<evidence type="ECO:0000256" key="3">
    <source>
        <dbReference type="ARBA" id="ARBA00022448"/>
    </source>
</evidence>
<dbReference type="WBParaSite" id="Csp11.Scaffold506.g2442.t2">
    <property type="protein sequence ID" value="Csp11.Scaffold506.g2442.t2"/>
    <property type="gene ID" value="Csp11.Scaffold506.g2442"/>
</dbReference>
<evidence type="ECO:0000256" key="5">
    <source>
        <dbReference type="ARBA" id="ARBA00022692"/>
    </source>
</evidence>
<feature type="region of interest" description="Disordered" evidence="10">
    <location>
        <begin position="416"/>
        <end position="458"/>
    </location>
</feature>
<comment type="subcellular location">
    <subcellularLocation>
        <location evidence="1">Cell membrane</location>
        <topology evidence="1">Single-pass type I membrane protein</topology>
    </subcellularLocation>
</comment>
<evidence type="ECO:0000256" key="4">
    <source>
        <dbReference type="ARBA" id="ARBA00022475"/>
    </source>
</evidence>
<dbReference type="Pfam" id="PF14828">
    <property type="entry name" value="Amnionless"/>
    <property type="match status" value="1"/>
</dbReference>
<evidence type="ECO:0000256" key="9">
    <source>
        <dbReference type="ARBA" id="ARBA00023136"/>
    </source>
</evidence>